<proteinExistence type="predicted"/>
<dbReference type="InterPro" id="IPR027450">
    <property type="entry name" value="AlkB-like"/>
</dbReference>
<dbReference type="CDD" id="cd12148">
    <property type="entry name" value="fungal_TF_MHR"/>
    <property type="match status" value="1"/>
</dbReference>
<keyword evidence="5" id="KW-1185">Reference proteome</keyword>
<dbReference type="Proteomes" id="UP000241587">
    <property type="component" value="Unassembled WGS sequence"/>
</dbReference>
<dbReference type="PANTHER" id="PTHR12463:SF1">
    <property type="entry name" value="2-OXOGLUTARATE AND FE-DEPENDENT OXYGENASE FAMILY PROTEIN"/>
    <property type="match status" value="1"/>
</dbReference>
<dbReference type="InterPro" id="IPR007219">
    <property type="entry name" value="XnlR_reg_dom"/>
</dbReference>
<dbReference type="InterPro" id="IPR037151">
    <property type="entry name" value="AlkB-like_sf"/>
</dbReference>
<dbReference type="GO" id="GO:0003677">
    <property type="term" value="F:DNA binding"/>
    <property type="evidence" value="ECO:0007669"/>
    <property type="project" value="InterPro"/>
</dbReference>
<protein>
    <submittedName>
        <fullName evidence="4">Alkylated DNA repair protein alkB 8</fullName>
    </submittedName>
</protein>
<dbReference type="GO" id="GO:0070988">
    <property type="term" value="P:demethylation"/>
    <property type="evidence" value="ECO:0007669"/>
    <property type="project" value="InterPro"/>
</dbReference>
<dbReference type="AlphaFoldDB" id="A0A2T4H2E6"/>
<feature type="domain" description="Fe2OG dioxygenase" evidence="3">
    <location>
        <begin position="454"/>
        <end position="556"/>
    </location>
</feature>
<dbReference type="GO" id="GO:0032451">
    <property type="term" value="F:demethylase activity"/>
    <property type="evidence" value="ECO:0007669"/>
    <property type="project" value="TreeGrafter"/>
</dbReference>
<dbReference type="EMBL" id="PVEM01000003">
    <property type="protein sequence ID" value="PTD09968.1"/>
    <property type="molecule type" value="Genomic_DNA"/>
</dbReference>
<feature type="non-terminal residue" evidence="4">
    <location>
        <position position="1"/>
    </location>
</feature>
<dbReference type="PANTHER" id="PTHR12463">
    <property type="entry name" value="OXYGENASE-RELATED"/>
    <property type="match status" value="1"/>
</dbReference>
<gene>
    <name evidence="4" type="ORF">FCULG_00007734</name>
</gene>
<evidence type="ECO:0000313" key="4">
    <source>
        <dbReference type="EMBL" id="PTD09968.1"/>
    </source>
</evidence>
<name>A0A2T4H2E6_FUSCU</name>
<sequence length="600" mass="69343">VLRLGPGERTFNNWAALNVIIALSIRNTSENIKEYCQETESRCIANAKSAISKFVCEPPTALNLQITLGLALVLMAGQDPQSASNLLGMAVKTIYGLKLHLPSNRTVHYHARHHHERIFWIAYIIDRDLSLITSEPYLLRDDEIGLNIKDMMCTEGTGNVRNDHYETIEILEPRAELAQIQGKLYDLVRSLKAPKFSLTQKRSVEERLYRMLRGWHKYLYEPRINRHMSQGKSEGLESRYHRLHLAYYRCLYSVANLSVSNKDWMQKQNDFSDRHKRLDFDHAITAIKLAPFGRLGSMVRRSCAGSDNDRGSSPELERVERGEMELDEQRLRDALQHYDKFLHGIKDPQVLVHYNMCKELISKAGQTVPLTNMEELLIKPSGIFMQQDFVTPEHEQKLVHIFENELEWPTRPGRLSLHYGYTFSYKTFGIDEETPFKPFPDWLIPLLPTTEGRPPDQVCLQQYAPGTGIPPHVDTHGPFDQLYSLSLGSPLMMQFANKETGEKIEVDLLPRSMMQMSGDSRLHWTHGIKSRKTDTLPDGTVRLRQLRWSLTYRWLRPGAECECGNEKLCDTAQRRNGVEREYRWKQYEEDAKKDETAKAV</sequence>
<dbReference type="SUPFAM" id="SSF51197">
    <property type="entry name" value="Clavaminate synthase-like"/>
    <property type="match status" value="1"/>
</dbReference>
<evidence type="ECO:0000256" key="1">
    <source>
        <dbReference type="ARBA" id="ARBA00023242"/>
    </source>
</evidence>
<evidence type="ECO:0000313" key="5">
    <source>
        <dbReference type="Proteomes" id="UP000241587"/>
    </source>
</evidence>
<dbReference type="SMART" id="SM00906">
    <property type="entry name" value="Fungal_trans"/>
    <property type="match status" value="1"/>
</dbReference>
<dbReference type="Pfam" id="PF04082">
    <property type="entry name" value="Fungal_trans"/>
    <property type="match status" value="1"/>
</dbReference>
<dbReference type="OrthoDB" id="271595at2759"/>
<dbReference type="GO" id="GO:0016491">
    <property type="term" value="F:oxidoreductase activity"/>
    <property type="evidence" value="ECO:0007669"/>
    <property type="project" value="TreeGrafter"/>
</dbReference>
<feature type="compositionally biased region" description="Basic and acidic residues" evidence="2">
    <location>
        <begin position="307"/>
        <end position="321"/>
    </location>
</feature>
<dbReference type="InterPro" id="IPR032857">
    <property type="entry name" value="ALKBH4"/>
</dbReference>
<organism evidence="4 5">
    <name type="scientific">Fusarium culmorum</name>
    <dbReference type="NCBI Taxonomy" id="5516"/>
    <lineage>
        <taxon>Eukaryota</taxon>
        <taxon>Fungi</taxon>
        <taxon>Dikarya</taxon>
        <taxon>Ascomycota</taxon>
        <taxon>Pezizomycotina</taxon>
        <taxon>Sordariomycetes</taxon>
        <taxon>Hypocreomycetidae</taxon>
        <taxon>Hypocreales</taxon>
        <taxon>Nectriaceae</taxon>
        <taxon>Fusarium</taxon>
    </lineage>
</organism>
<evidence type="ECO:0000256" key="2">
    <source>
        <dbReference type="SAM" id="MobiDB-lite"/>
    </source>
</evidence>
<accession>A0A2T4H2E6</accession>
<feature type="region of interest" description="Disordered" evidence="2">
    <location>
        <begin position="302"/>
        <end position="321"/>
    </location>
</feature>
<keyword evidence="1" id="KW-0539">Nucleus</keyword>
<comment type="caution">
    <text evidence="4">The sequence shown here is derived from an EMBL/GenBank/DDBJ whole genome shotgun (WGS) entry which is preliminary data.</text>
</comment>
<dbReference type="Pfam" id="PF13532">
    <property type="entry name" value="2OG-FeII_Oxy_2"/>
    <property type="match status" value="1"/>
</dbReference>
<dbReference type="GO" id="GO:0008270">
    <property type="term" value="F:zinc ion binding"/>
    <property type="evidence" value="ECO:0007669"/>
    <property type="project" value="InterPro"/>
</dbReference>
<dbReference type="Gene3D" id="2.60.120.590">
    <property type="entry name" value="Alpha-ketoglutarate-dependent dioxygenase AlkB-like"/>
    <property type="match status" value="1"/>
</dbReference>
<feature type="non-terminal residue" evidence="4">
    <location>
        <position position="600"/>
    </location>
</feature>
<dbReference type="InterPro" id="IPR005123">
    <property type="entry name" value="Oxoglu/Fe-dep_dioxygenase_dom"/>
</dbReference>
<reference evidence="4 5" key="1">
    <citation type="submission" date="2018-02" db="EMBL/GenBank/DDBJ databases">
        <title>Fusarium culmorum secondary metabolites in fungal-bacterial-plant interactions.</title>
        <authorList>
            <person name="Schmidt R."/>
        </authorList>
    </citation>
    <scope>NUCLEOTIDE SEQUENCE [LARGE SCALE GENOMIC DNA]</scope>
    <source>
        <strain evidence="4 5">PV</strain>
    </source>
</reference>
<dbReference type="PROSITE" id="PS51471">
    <property type="entry name" value="FE2OG_OXY"/>
    <property type="match status" value="1"/>
</dbReference>
<dbReference type="GO" id="GO:0006351">
    <property type="term" value="P:DNA-templated transcription"/>
    <property type="evidence" value="ECO:0007669"/>
    <property type="project" value="InterPro"/>
</dbReference>
<evidence type="ECO:0000259" key="3">
    <source>
        <dbReference type="PROSITE" id="PS51471"/>
    </source>
</evidence>